<dbReference type="AlphaFoldDB" id="A0A224YGE5"/>
<name>A0A224YGE5_9ACAR</name>
<accession>A0A224YGE5</accession>
<proteinExistence type="predicted"/>
<evidence type="ECO:0000313" key="1">
    <source>
        <dbReference type="EMBL" id="MAA12872.1"/>
    </source>
</evidence>
<protein>
    <submittedName>
        <fullName evidence="1">Uncharacterized protein</fullName>
    </submittedName>
</protein>
<dbReference type="EMBL" id="GFPF01001726">
    <property type="protein sequence ID" value="MAA12872.1"/>
    <property type="molecule type" value="Transcribed_RNA"/>
</dbReference>
<organism evidence="1">
    <name type="scientific">Rhipicephalus zambeziensis</name>
    <dbReference type="NCBI Taxonomy" id="60191"/>
    <lineage>
        <taxon>Eukaryota</taxon>
        <taxon>Metazoa</taxon>
        <taxon>Ecdysozoa</taxon>
        <taxon>Arthropoda</taxon>
        <taxon>Chelicerata</taxon>
        <taxon>Arachnida</taxon>
        <taxon>Acari</taxon>
        <taxon>Parasitiformes</taxon>
        <taxon>Ixodida</taxon>
        <taxon>Ixodoidea</taxon>
        <taxon>Ixodidae</taxon>
        <taxon>Rhipicephalinae</taxon>
        <taxon>Rhipicephalus</taxon>
        <taxon>Rhipicephalus</taxon>
    </lineage>
</organism>
<sequence>MIELMFCRSSSHYKESLASSADGRTALSVLKVASEIHSKGSTRGNQTTRYVFLTSLCHRYSLSGWGYVSWYRNCHDTADNLLSQR</sequence>
<reference evidence="1" key="1">
    <citation type="journal article" date="2017" name="Parasit. Vectors">
        <title>Sialotranscriptomics of Rhipicephalus zambeziensis reveals intricate expression profiles of secretory proteins and suggests tight temporal transcriptional regulation during blood-feeding.</title>
        <authorList>
            <person name="de Castro M.H."/>
            <person name="de Klerk D."/>
            <person name="Pienaar R."/>
            <person name="Rees D.J.G."/>
            <person name="Mans B.J."/>
        </authorList>
    </citation>
    <scope>NUCLEOTIDE SEQUENCE</scope>
    <source>
        <tissue evidence="1">Salivary glands</tissue>
    </source>
</reference>